<sequence>MPRTGTGSREVKFYRVDDDAEEPSRSCVSDYDYFRNCEHLPSHGIIVADPYFPVINIGSWQRPRYFPPHASIILSAQASNMTFKPSPNSANDQIIGVAPPWEVYGGSLGSSSTPELIAVPARGLKGPQIRFQEVGMSVEKPKIVIVPKDDEQAVELQIEKLIKTDARLQINLFYSPNCKPHIQ</sequence>
<dbReference type="EMBL" id="KN293994">
    <property type="protein sequence ID" value="EEH39070.2"/>
    <property type="molecule type" value="Genomic_DNA"/>
</dbReference>
<dbReference type="GeneID" id="9099820"/>
<gene>
    <name evidence="1" type="ORF">PAAG_01532</name>
</gene>
<accession>C1GSN7</accession>
<protein>
    <submittedName>
        <fullName evidence="1">Uncharacterized protein</fullName>
    </submittedName>
</protein>
<dbReference type="KEGG" id="pbl:PAAG_01532"/>
<dbReference type="VEuPathDB" id="FungiDB:PAAG_01532"/>
<evidence type="ECO:0000313" key="2">
    <source>
        <dbReference type="Proteomes" id="UP000002059"/>
    </source>
</evidence>
<proteinExistence type="predicted"/>
<name>C1GSN7_PARBA</name>
<evidence type="ECO:0000313" key="1">
    <source>
        <dbReference type="EMBL" id="EEH39070.2"/>
    </source>
</evidence>
<organism evidence="1 2">
    <name type="scientific">Paracoccidioides lutzii (strain ATCC MYA-826 / Pb01)</name>
    <name type="common">Paracoccidioides brasiliensis</name>
    <dbReference type="NCBI Taxonomy" id="502779"/>
    <lineage>
        <taxon>Eukaryota</taxon>
        <taxon>Fungi</taxon>
        <taxon>Dikarya</taxon>
        <taxon>Ascomycota</taxon>
        <taxon>Pezizomycotina</taxon>
        <taxon>Eurotiomycetes</taxon>
        <taxon>Eurotiomycetidae</taxon>
        <taxon>Onygenales</taxon>
        <taxon>Ajellomycetaceae</taxon>
        <taxon>Paracoccidioides</taxon>
    </lineage>
</organism>
<dbReference type="SUPFAM" id="SSF101690">
    <property type="entry name" value="PAZ domain"/>
    <property type="match status" value="1"/>
</dbReference>
<dbReference type="AlphaFoldDB" id="C1GSN7"/>
<dbReference type="HOGENOM" id="CLU_1475592_0_0_1"/>
<dbReference type="InterPro" id="IPR036085">
    <property type="entry name" value="PAZ_dom_sf"/>
</dbReference>
<dbReference type="Proteomes" id="UP000002059">
    <property type="component" value="Partially assembled WGS sequence"/>
</dbReference>
<dbReference type="RefSeq" id="XP_015701281.1">
    <property type="nucleotide sequence ID" value="XM_015844373.1"/>
</dbReference>
<keyword evidence="2" id="KW-1185">Reference proteome</keyword>
<reference evidence="1 2" key="1">
    <citation type="journal article" date="2011" name="PLoS Genet.">
        <title>Comparative genomic analysis of human fungal pathogens causing paracoccidioidomycosis.</title>
        <authorList>
            <person name="Desjardins C.A."/>
            <person name="Champion M.D."/>
            <person name="Holder J.W."/>
            <person name="Muszewska A."/>
            <person name="Goldberg J."/>
            <person name="Bailao A.M."/>
            <person name="Brigido M.M."/>
            <person name="Ferreira M.E."/>
            <person name="Garcia A.M."/>
            <person name="Grynberg M."/>
            <person name="Gujja S."/>
            <person name="Heiman D.I."/>
            <person name="Henn M.R."/>
            <person name="Kodira C.D."/>
            <person name="Leon-Narvaez H."/>
            <person name="Longo L.V."/>
            <person name="Ma L.J."/>
            <person name="Malavazi I."/>
            <person name="Matsuo A.L."/>
            <person name="Morais F.V."/>
            <person name="Pereira M."/>
            <person name="Rodriguez-Brito S."/>
            <person name="Sakthikumar S."/>
            <person name="Salem-Izacc S.M."/>
            <person name="Sykes S.M."/>
            <person name="Teixeira M.M."/>
            <person name="Vallejo M.C."/>
            <person name="Walter M.E."/>
            <person name="Yandava C."/>
            <person name="Young S."/>
            <person name="Zeng Q."/>
            <person name="Zucker J."/>
            <person name="Felipe M.S."/>
            <person name="Goldman G.H."/>
            <person name="Haas B.J."/>
            <person name="McEwen J.G."/>
            <person name="Nino-Vega G."/>
            <person name="Puccia R."/>
            <person name="San-Blas G."/>
            <person name="Soares C.M."/>
            <person name="Birren B.W."/>
            <person name="Cuomo C.A."/>
        </authorList>
    </citation>
    <scope>NUCLEOTIDE SEQUENCE [LARGE SCALE GENOMIC DNA]</scope>
    <source>
        <strain evidence="2">ATCC MYA-826 / Pb01</strain>
    </source>
</reference>